<proteinExistence type="predicted"/>
<name>A0A2P6RJ44_ROSCH</name>
<reference evidence="1 2" key="1">
    <citation type="journal article" date="2018" name="Nat. Genet.">
        <title>The Rosa genome provides new insights in the design of modern roses.</title>
        <authorList>
            <person name="Bendahmane M."/>
        </authorList>
    </citation>
    <scope>NUCLEOTIDE SEQUENCE [LARGE SCALE GENOMIC DNA]</scope>
    <source>
        <strain evidence="2">cv. Old Blush</strain>
    </source>
</reference>
<keyword evidence="2" id="KW-1185">Reference proteome</keyword>
<dbReference type="Gramene" id="PRQ46437">
    <property type="protein sequence ID" value="PRQ46437"/>
    <property type="gene ID" value="RchiOBHm_Chr2g0089071"/>
</dbReference>
<comment type="caution">
    <text evidence="1">The sequence shown here is derived from an EMBL/GenBank/DDBJ whole genome shotgun (WGS) entry which is preliminary data.</text>
</comment>
<dbReference type="Proteomes" id="UP000238479">
    <property type="component" value="Chromosome 2"/>
</dbReference>
<evidence type="ECO:0000313" key="2">
    <source>
        <dbReference type="Proteomes" id="UP000238479"/>
    </source>
</evidence>
<gene>
    <name evidence="1" type="ORF">RchiOBHm_Chr2g0089071</name>
</gene>
<accession>A0A2P6RJ44</accession>
<protein>
    <submittedName>
        <fullName evidence="1">Uncharacterized protein</fullName>
    </submittedName>
</protein>
<organism evidence="1 2">
    <name type="scientific">Rosa chinensis</name>
    <name type="common">China rose</name>
    <dbReference type="NCBI Taxonomy" id="74649"/>
    <lineage>
        <taxon>Eukaryota</taxon>
        <taxon>Viridiplantae</taxon>
        <taxon>Streptophyta</taxon>
        <taxon>Embryophyta</taxon>
        <taxon>Tracheophyta</taxon>
        <taxon>Spermatophyta</taxon>
        <taxon>Magnoliopsida</taxon>
        <taxon>eudicotyledons</taxon>
        <taxon>Gunneridae</taxon>
        <taxon>Pentapetalae</taxon>
        <taxon>rosids</taxon>
        <taxon>fabids</taxon>
        <taxon>Rosales</taxon>
        <taxon>Rosaceae</taxon>
        <taxon>Rosoideae</taxon>
        <taxon>Rosoideae incertae sedis</taxon>
        <taxon>Rosa</taxon>
    </lineage>
</organism>
<sequence>MEKEHKQVLHFVFGKQLNGNFISIRLDVYHLVLLDVTRQVIMAFIFKPLLH</sequence>
<evidence type="ECO:0000313" key="1">
    <source>
        <dbReference type="EMBL" id="PRQ46437.1"/>
    </source>
</evidence>
<dbReference type="AlphaFoldDB" id="A0A2P6RJ44"/>
<dbReference type="EMBL" id="PDCK01000040">
    <property type="protein sequence ID" value="PRQ46437.1"/>
    <property type="molecule type" value="Genomic_DNA"/>
</dbReference>